<name>A0A4V1G4D3_9BACL</name>
<evidence type="ECO:0000313" key="2">
    <source>
        <dbReference type="EMBL" id="QCT04294.1"/>
    </source>
</evidence>
<gene>
    <name evidence="2" type="ORF">E6C60_3584</name>
</gene>
<feature type="transmembrane region" description="Helical" evidence="1">
    <location>
        <begin position="254"/>
        <end position="273"/>
    </location>
</feature>
<evidence type="ECO:0000256" key="1">
    <source>
        <dbReference type="SAM" id="Phobius"/>
    </source>
</evidence>
<dbReference type="Proteomes" id="UP000300879">
    <property type="component" value="Chromosome"/>
</dbReference>
<dbReference type="OrthoDB" id="2786532at2"/>
<dbReference type="RefSeq" id="WP_138227021.1">
    <property type="nucleotide sequence ID" value="NZ_CP040396.1"/>
</dbReference>
<keyword evidence="1" id="KW-0812">Transmembrane</keyword>
<feature type="transmembrane region" description="Helical" evidence="1">
    <location>
        <begin position="12"/>
        <end position="35"/>
    </location>
</feature>
<protein>
    <submittedName>
        <fullName evidence="2">Uncharacterized protein</fullName>
    </submittedName>
</protein>
<keyword evidence="1" id="KW-0472">Membrane</keyword>
<keyword evidence="1" id="KW-1133">Transmembrane helix</keyword>
<feature type="transmembrane region" description="Helical" evidence="1">
    <location>
        <begin position="146"/>
        <end position="162"/>
    </location>
</feature>
<feature type="transmembrane region" description="Helical" evidence="1">
    <location>
        <begin position="228"/>
        <end position="247"/>
    </location>
</feature>
<feature type="transmembrane region" description="Helical" evidence="1">
    <location>
        <begin position="169"/>
        <end position="192"/>
    </location>
</feature>
<dbReference type="KEGG" id="palo:E6C60_3584"/>
<accession>A0A4V1G4D3</accession>
<feature type="transmembrane region" description="Helical" evidence="1">
    <location>
        <begin position="55"/>
        <end position="74"/>
    </location>
</feature>
<evidence type="ECO:0000313" key="3">
    <source>
        <dbReference type="Proteomes" id="UP000300879"/>
    </source>
</evidence>
<dbReference type="AlphaFoldDB" id="A0A4V1G4D3"/>
<proteinExistence type="predicted"/>
<sequence>MYKWLRQCQLELRLLLGNPLFLLLPLILGLLFLLYMDQLPFSQYQGVFRQLYERYAIAHTLSLGVVMLLGILMIRRDVRKPSFEWNRSLPVSYSLMLSAKYAVGQLYLLLYTLPANTVLYYVSRTQGVAADIAGRDFLHFMIQSEISYLVTLALSMLLAVWIGNRVVYLIGFCAWMFGTFFMDIFLIGQIGLEFLSAFHLNQFFLNSLNMSSEVWGIALYRKELNASWLFVLAFTLLLLSLSLLLLNRKRPTRYLAFWTLLTLAFILLATAAFRPFLGLWQERYEVYEQLLADPTLLSASNPDNYKPDFYPEYEITKYDIHLQRQQDDSLQLTAVLSIPPSSGESRQVFPLTLHRSFQVVDVSIENRKAEYYRQGDHLDILLPEGGSGKLQATVSYTGKPRDYLYQPPYNRSLFSVGCEVNLPSSAAWYPLPGDQPIYFKSGMNSVIYNQAIVYRPLILPPAQMSLTLEGYACPVYASILETERKPGYQRFEGEETRGVELYGSRDLLELPSDKIPVTIITTPYDRLYAEGLLQHLETRYAYFETWVKDLRTRRVQIIYTDHPFYAGGDLKGDLIISGKYYYQYDIESLPGEWMNTILFGNQTGLREEGLEQEQDVRHLISSLFWYLYYKEEKGLSDAELKHSYGWARSVQILLHEGDETTDPDRLGNKLAAQAAKAIQDGRTEQLKGLLNEFYRSGLRLPGREEAYYQPEAPVSYKQWNEKWDEMMSVHERGEELD</sequence>
<dbReference type="EMBL" id="CP040396">
    <property type="protein sequence ID" value="QCT04294.1"/>
    <property type="molecule type" value="Genomic_DNA"/>
</dbReference>
<keyword evidence="3" id="KW-1185">Reference proteome</keyword>
<organism evidence="2 3">
    <name type="scientific">Paenibacillus algicola</name>
    <dbReference type="NCBI Taxonomy" id="2565926"/>
    <lineage>
        <taxon>Bacteria</taxon>
        <taxon>Bacillati</taxon>
        <taxon>Bacillota</taxon>
        <taxon>Bacilli</taxon>
        <taxon>Bacillales</taxon>
        <taxon>Paenibacillaceae</taxon>
        <taxon>Paenibacillus</taxon>
    </lineage>
</organism>
<reference evidence="2 3" key="1">
    <citation type="submission" date="2019-05" db="EMBL/GenBank/DDBJ databases">
        <authorList>
            <person name="Chen C."/>
        </authorList>
    </citation>
    <scope>NUCLEOTIDE SEQUENCE [LARGE SCALE GENOMIC DNA]</scope>
    <source>
        <strain evidence="2 3">HB172198</strain>
    </source>
</reference>